<evidence type="ECO:0000313" key="2">
    <source>
        <dbReference type="Proteomes" id="UP001157006"/>
    </source>
</evidence>
<sequence length="106" mass="12071">MLPSENSRITALYSKAKLNARIRNLVSRIKVHWHPGRNNFVELNIKDAIQAALQTSIMDVLLSNLLTFGFRLVKDGLESNNPDPVKELDLLEFPTHLMHIISPKQN</sequence>
<organism evidence="1 2">
    <name type="scientific">Vicia faba</name>
    <name type="common">Broad bean</name>
    <name type="synonym">Faba vulgaris</name>
    <dbReference type="NCBI Taxonomy" id="3906"/>
    <lineage>
        <taxon>Eukaryota</taxon>
        <taxon>Viridiplantae</taxon>
        <taxon>Streptophyta</taxon>
        <taxon>Embryophyta</taxon>
        <taxon>Tracheophyta</taxon>
        <taxon>Spermatophyta</taxon>
        <taxon>Magnoliopsida</taxon>
        <taxon>eudicotyledons</taxon>
        <taxon>Gunneridae</taxon>
        <taxon>Pentapetalae</taxon>
        <taxon>rosids</taxon>
        <taxon>fabids</taxon>
        <taxon>Fabales</taxon>
        <taxon>Fabaceae</taxon>
        <taxon>Papilionoideae</taxon>
        <taxon>50 kb inversion clade</taxon>
        <taxon>NPAAA clade</taxon>
        <taxon>Hologalegina</taxon>
        <taxon>IRL clade</taxon>
        <taxon>Fabeae</taxon>
        <taxon>Vicia</taxon>
    </lineage>
</organism>
<dbReference type="AlphaFoldDB" id="A0AAV0ZL86"/>
<accession>A0AAV0ZL86</accession>
<proteinExistence type="predicted"/>
<reference evidence="1 2" key="1">
    <citation type="submission" date="2023-01" db="EMBL/GenBank/DDBJ databases">
        <authorList>
            <person name="Kreplak J."/>
        </authorList>
    </citation>
    <scope>NUCLEOTIDE SEQUENCE [LARGE SCALE GENOMIC DNA]</scope>
</reference>
<protein>
    <submittedName>
        <fullName evidence="1">Uncharacterized protein</fullName>
    </submittedName>
</protein>
<dbReference type="EMBL" id="OX451737">
    <property type="protein sequence ID" value="CAI8598268.1"/>
    <property type="molecule type" value="Genomic_DNA"/>
</dbReference>
<keyword evidence="2" id="KW-1185">Reference proteome</keyword>
<name>A0AAV0ZL86_VICFA</name>
<evidence type="ECO:0000313" key="1">
    <source>
        <dbReference type="EMBL" id="CAI8598268.1"/>
    </source>
</evidence>
<gene>
    <name evidence="1" type="ORF">VFH_II119360</name>
</gene>
<dbReference type="Proteomes" id="UP001157006">
    <property type="component" value="Chromosome 2"/>
</dbReference>